<evidence type="ECO:0000256" key="1">
    <source>
        <dbReference type="ARBA" id="ARBA00004184"/>
    </source>
</evidence>
<dbReference type="Gene3D" id="1.10.220.60">
    <property type="entry name" value="GRIP domain"/>
    <property type="match status" value="1"/>
</dbReference>
<evidence type="ECO:0000256" key="3">
    <source>
        <dbReference type="ARBA" id="ARBA00022490"/>
    </source>
</evidence>
<evidence type="ECO:0000256" key="2">
    <source>
        <dbReference type="ARBA" id="ARBA00004496"/>
    </source>
</evidence>
<keyword evidence="5" id="KW-0472">Membrane</keyword>
<dbReference type="PANTHER" id="PTHR23157">
    <property type="entry name" value="GRIP AND COILED-COIL DOMAIN-CONTAINING PROTEIN 1"/>
    <property type="match status" value="1"/>
</dbReference>
<keyword evidence="10" id="KW-1185">Reference proteome</keyword>
<evidence type="ECO:0000256" key="5">
    <source>
        <dbReference type="ARBA" id="ARBA00023136"/>
    </source>
</evidence>
<proteinExistence type="predicted"/>
<sequence length="660" mass="75971">LPDVVAAYKGLIKEKEALEASLKALTASNASDKSCKTNNETKNEETNTNSASIPGVESEETVDHLRTQLATLMNSLATLSAEKSRMEANFQADKKQLRSEKEERERVIKDQQEKHQQSLHLHQSEMETLRSKLIAERHEREKEQNDHGVMISQIEELRTKLNQSESQSGQREQYEKRLRDMHNELEATRRRLKRAEAKAKETPPLLLELQDEMANMKIQHQAAIFEEQKRASDAEERARRLAAIHEERVVNLEARLAELSETVGNYDRLRQQDQIAIHKLKEHIAQLDLEHSNLTRITSNMSMVDSEEEMKGKSEADLCLDVQTLVDKILYLRGQLVLASQRAEKPVNILDILNIKDCLDIKNNDEHKSCQEEYQQLKHEFEQYKQSQLQQPNNIRVEDSSVVSSLRIQVKTLKDRIRILNGQLEDTEAEWKQKVDNLQQTLKADRMKYKEELAATEMDYRGRLSLLEQQLQKQRDRSLSLLEEKEQEIQTLKSTFQMFLPGNVKHESPTELLETKEAVAGSGNVMESWSQFGGVIRSLGPTGCGESPHMLHYAHELARRDVEISNLRKAKHQLEGTFRELQRAATTKEEQDQEKINELKEEVARLQRCQSREGANLEYLKNVVLSFLLSSDSNSKRHMLNAIAAVLKFSSSELERVSCT</sequence>
<dbReference type="InterPro" id="IPR000237">
    <property type="entry name" value="GRIP_dom"/>
</dbReference>
<accession>A0A067RDJ0</accession>
<organism evidence="9 10">
    <name type="scientific">Zootermopsis nevadensis</name>
    <name type="common">Dampwood termite</name>
    <dbReference type="NCBI Taxonomy" id="136037"/>
    <lineage>
        <taxon>Eukaryota</taxon>
        <taxon>Metazoa</taxon>
        <taxon>Ecdysozoa</taxon>
        <taxon>Arthropoda</taxon>
        <taxon>Hexapoda</taxon>
        <taxon>Insecta</taxon>
        <taxon>Pterygota</taxon>
        <taxon>Neoptera</taxon>
        <taxon>Polyneoptera</taxon>
        <taxon>Dictyoptera</taxon>
        <taxon>Blattodea</taxon>
        <taxon>Blattoidea</taxon>
        <taxon>Termitoidae</taxon>
        <taxon>Termopsidae</taxon>
        <taxon>Zootermopsis</taxon>
    </lineage>
</organism>
<dbReference type="PROSITE" id="PS50913">
    <property type="entry name" value="GRIP"/>
    <property type="match status" value="1"/>
</dbReference>
<dbReference type="AlphaFoldDB" id="A0A067RDJ0"/>
<protein>
    <submittedName>
        <fullName evidence="9">GRIP and coiled-coil domain-containing protein 1</fullName>
    </submittedName>
</protein>
<feature type="region of interest" description="Disordered" evidence="7">
    <location>
        <begin position="29"/>
        <end position="58"/>
    </location>
</feature>
<feature type="coiled-coil region" evidence="6">
    <location>
        <begin position="235"/>
        <end position="269"/>
    </location>
</feature>
<dbReference type="GO" id="GO:0005794">
    <property type="term" value="C:Golgi apparatus"/>
    <property type="evidence" value="ECO:0007669"/>
    <property type="project" value="TreeGrafter"/>
</dbReference>
<evidence type="ECO:0000256" key="7">
    <source>
        <dbReference type="SAM" id="MobiDB-lite"/>
    </source>
</evidence>
<reference evidence="9 10" key="1">
    <citation type="journal article" date="2014" name="Nat. Commun.">
        <title>Molecular traces of alternative social organization in a termite genome.</title>
        <authorList>
            <person name="Terrapon N."/>
            <person name="Li C."/>
            <person name="Robertson H.M."/>
            <person name="Ji L."/>
            <person name="Meng X."/>
            <person name="Booth W."/>
            <person name="Chen Z."/>
            <person name="Childers C.P."/>
            <person name="Glastad K.M."/>
            <person name="Gokhale K."/>
            <person name="Gowin J."/>
            <person name="Gronenberg W."/>
            <person name="Hermansen R.A."/>
            <person name="Hu H."/>
            <person name="Hunt B.G."/>
            <person name="Huylmans A.K."/>
            <person name="Khalil S.M."/>
            <person name="Mitchell R.D."/>
            <person name="Munoz-Torres M.C."/>
            <person name="Mustard J.A."/>
            <person name="Pan H."/>
            <person name="Reese J.T."/>
            <person name="Scharf M.E."/>
            <person name="Sun F."/>
            <person name="Vogel H."/>
            <person name="Xiao J."/>
            <person name="Yang W."/>
            <person name="Yang Z."/>
            <person name="Yang Z."/>
            <person name="Zhou J."/>
            <person name="Zhu J."/>
            <person name="Brent C.S."/>
            <person name="Elsik C.G."/>
            <person name="Goodisman M.A."/>
            <person name="Liberles D.A."/>
            <person name="Roe R.M."/>
            <person name="Vargo E.L."/>
            <person name="Vilcinskas A."/>
            <person name="Wang J."/>
            <person name="Bornberg-Bauer E."/>
            <person name="Korb J."/>
            <person name="Zhang G."/>
            <person name="Liebig J."/>
        </authorList>
    </citation>
    <scope>NUCLEOTIDE SEQUENCE [LARGE SCALE GENOMIC DNA]</scope>
    <source>
        <tissue evidence="9">Whole organism</tissue>
    </source>
</reference>
<feature type="domain" description="GRIP" evidence="8">
    <location>
        <begin position="610"/>
        <end position="660"/>
    </location>
</feature>
<name>A0A067RDJ0_ZOONE</name>
<feature type="non-terminal residue" evidence="9">
    <location>
        <position position="660"/>
    </location>
</feature>
<keyword evidence="3" id="KW-0963">Cytoplasm</keyword>
<feature type="coiled-coil region" evidence="6">
    <location>
        <begin position="564"/>
        <end position="609"/>
    </location>
</feature>
<evidence type="ECO:0000313" key="10">
    <source>
        <dbReference type="Proteomes" id="UP000027135"/>
    </source>
</evidence>
<evidence type="ECO:0000256" key="6">
    <source>
        <dbReference type="SAM" id="Coils"/>
    </source>
</evidence>
<dbReference type="eggNOG" id="ENOG502QQ2S">
    <property type="taxonomic scope" value="Eukaryota"/>
</dbReference>
<evidence type="ECO:0000256" key="4">
    <source>
        <dbReference type="ARBA" id="ARBA00023054"/>
    </source>
</evidence>
<dbReference type="FunCoup" id="A0A067RDJ0">
    <property type="interactions" value="994"/>
</dbReference>
<gene>
    <name evidence="9" type="ORF">L798_08626</name>
</gene>
<evidence type="ECO:0000313" key="9">
    <source>
        <dbReference type="EMBL" id="KDR16884.1"/>
    </source>
</evidence>
<feature type="non-terminal residue" evidence="9">
    <location>
        <position position="1"/>
    </location>
</feature>
<dbReference type="PANTHER" id="PTHR23157:SF25">
    <property type="entry name" value="GRIP AND COILED-COIL DOMAIN-CONTAINING PROTEIN 1"/>
    <property type="match status" value="1"/>
</dbReference>
<comment type="subcellular location">
    <subcellularLocation>
        <location evidence="2">Cytoplasm</location>
    </subcellularLocation>
    <subcellularLocation>
        <location evidence="1">Endomembrane system</location>
        <topology evidence="1">Peripheral membrane protein</topology>
    </subcellularLocation>
</comment>
<feature type="coiled-coil region" evidence="6">
    <location>
        <begin position="367"/>
        <end position="495"/>
    </location>
</feature>
<dbReference type="OMA" id="AEMQAIN"/>
<dbReference type="InParanoid" id="A0A067RDJ0"/>
<evidence type="ECO:0000259" key="8">
    <source>
        <dbReference type="PROSITE" id="PS50913"/>
    </source>
</evidence>
<dbReference type="Pfam" id="PF01465">
    <property type="entry name" value="GRIP"/>
    <property type="match status" value="1"/>
</dbReference>
<keyword evidence="4 6" id="KW-0175">Coiled coil</keyword>
<dbReference type="STRING" id="136037.A0A067RDJ0"/>
<dbReference type="EMBL" id="KK852771">
    <property type="protein sequence ID" value="KDR16884.1"/>
    <property type="molecule type" value="Genomic_DNA"/>
</dbReference>
<feature type="region of interest" description="Disordered" evidence="7">
    <location>
        <begin position="88"/>
        <end position="121"/>
    </location>
</feature>
<dbReference type="SMART" id="SM00755">
    <property type="entry name" value="Grip"/>
    <property type="match status" value="1"/>
</dbReference>
<dbReference type="InterPro" id="IPR051952">
    <property type="entry name" value="Golgi-autophagy_related"/>
</dbReference>
<dbReference type="Proteomes" id="UP000027135">
    <property type="component" value="Unassembled WGS sequence"/>
</dbReference>
<feature type="compositionally biased region" description="Basic and acidic residues" evidence="7">
    <location>
        <begin position="33"/>
        <end position="45"/>
    </location>
</feature>